<reference evidence="3 4" key="1">
    <citation type="submission" date="2023-09" db="EMBL/GenBank/DDBJ databases">
        <authorList>
            <person name="Rey-Velasco X."/>
        </authorList>
    </citation>
    <scope>NUCLEOTIDE SEQUENCE [LARGE SCALE GENOMIC DNA]</scope>
    <source>
        <strain evidence="3 4">F297</strain>
    </source>
</reference>
<dbReference type="Pfam" id="PF14730">
    <property type="entry name" value="DUF4468"/>
    <property type="match status" value="1"/>
</dbReference>
<dbReference type="Proteomes" id="UP001248819">
    <property type="component" value="Unassembled WGS sequence"/>
</dbReference>
<evidence type="ECO:0000313" key="3">
    <source>
        <dbReference type="EMBL" id="MDT0649748.1"/>
    </source>
</evidence>
<gene>
    <name evidence="3" type="ORF">RM529_06315</name>
</gene>
<protein>
    <submittedName>
        <fullName evidence="3">DUF4468 domain-containing protein</fullName>
    </submittedName>
</protein>
<proteinExistence type="predicted"/>
<evidence type="ECO:0000259" key="2">
    <source>
        <dbReference type="Pfam" id="PF14730"/>
    </source>
</evidence>
<dbReference type="InterPro" id="IPR027823">
    <property type="entry name" value="DUF4468"/>
</dbReference>
<dbReference type="Gene3D" id="3.30.530.80">
    <property type="match status" value="1"/>
</dbReference>
<dbReference type="RefSeq" id="WP_311483905.1">
    <property type="nucleotide sequence ID" value="NZ_JAVRHP010000022.1"/>
</dbReference>
<dbReference type="EMBL" id="JAVRHP010000022">
    <property type="protein sequence ID" value="MDT0649748.1"/>
    <property type="molecule type" value="Genomic_DNA"/>
</dbReference>
<feature type="signal peptide" evidence="1">
    <location>
        <begin position="1"/>
        <end position="20"/>
    </location>
</feature>
<comment type="caution">
    <text evidence="3">The sequence shown here is derived from an EMBL/GenBank/DDBJ whole genome shotgun (WGS) entry which is preliminary data.</text>
</comment>
<evidence type="ECO:0000256" key="1">
    <source>
        <dbReference type="SAM" id="SignalP"/>
    </source>
</evidence>
<organism evidence="3 4">
    <name type="scientific">Autumnicola edwardsiae</name>
    <dbReference type="NCBI Taxonomy" id="3075594"/>
    <lineage>
        <taxon>Bacteria</taxon>
        <taxon>Pseudomonadati</taxon>
        <taxon>Bacteroidota</taxon>
        <taxon>Flavobacteriia</taxon>
        <taxon>Flavobacteriales</taxon>
        <taxon>Flavobacteriaceae</taxon>
        <taxon>Autumnicola</taxon>
    </lineage>
</organism>
<sequence>MKKCLLLFASVLFFSCSAYVPVNVSPQSSSKEYELETSKDDLYVQVNNWMIDSFENAKSVIDFSDKEAGIITGKYLIGEVYSASNNYGLTDVYATVRVQIKDDYAKLTVTPENYQYIDSGDVSEDHKLPVEKVNRQVNTLLESFEQYVAKN</sequence>
<accession>A0ABU3CTQ9</accession>
<feature type="chain" id="PRO_5047179647" evidence="1">
    <location>
        <begin position="21"/>
        <end position="151"/>
    </location>
</feature>
<dbReference type="PROSITE" id="PS51257">
    <property type="entry name" value="PROKAR_LIPOPROTEIN"/>
    <property type="match status" value="1"/>
</dbReference>
<keyword evidence="4" id="KW-1185">Reference proteome</keyword>
<name>A0ABU3CTQ9_9FLAO</name>
<evidence type="ECO:0000313" key="4">
    <source>
        <dbReference type="Proteomes" id="UP001248819"/>
    </source>
</evidence>
<feature type="domain" description="DUF4468" evidence="2">
    <location>
        <begin position="37"/>
        <end position="113"/>
    </location>
</feature>
<keyword evidence="1" id="KW-0732">Signal</keyword>